<dbReference type="AlphaFoldDB" id="A0A150TIU3"/>
<reference evidence="1 2" key="1">
    <citation type="submission" date="2014-02" db="EMBL/GenBank/DDBJ databases">
        <title>The small core and large imbalanced accessory genome model reveals a collaborative survival strategy of Sorangium cellulosum strains in nature.</title>
        <authorList>
            <person name="Han K."/>
            <person name="Peng R."/>
            <person name="Blom J."/>
            <person name="Li Y.-Z."/>
        </authorList>
    </citation>
    <scope>NUCLEOTIDE SEQUENCE [LARGE SCALE GENOMIC DNA]</scope>
    <source>
        <strain evidence="1 2">So0007-03</strain>
    </source>
</reference>
<name>A0A150TIU3_SORCE</name>
<organism evidence="1 2">
    <name type="scientific">Sorangium cellulosum</name>
    <name type="common">Polyangium cellulosum</name>
    <dbReference type="NCBI Taxonomy" id="56"/>
    <lineage>
        <taxon>Bacteria</taxon>
        <taxon>Pseudomonadati</taxon>
        <taxon>Myxococcota</taxon>
        <taxon>Polyangia</taxon>
        <taxon>Polyangiales</taxon>
        <taxon>Polyangiaceae</taxon>
        <taxon>Sorangium</taxon>
    </lineage>
</organism>
<evidence type="ECO:0000313" key="2">
    <source>
        <dbReference type="Proteomes" id="UP000075502"/>
    </source>
</evidence>
<evidence type="ECO:0000313" key="1">
    <source>
        <dbReference type="EMBL" id="KYG04614.1"/>
    </source>
</evidence>
<accession>A0A150TIU3</accession>
<comment type="caution">
    <text evidence="1">The sequence shown here is derived from an EMBL/GenBank/DDBJ whole genome shotgun (WGS) entry which is preliminary data.</text>
</comment>
<sequence length="80" mass="8855">MEVKKKEKTAAEDARDRLWTLLLRRHPALRKVGYYLHGDDFESVTPCLLSRASSAQAVEEALEEEPEAIAGDAMGEGEAP</sequence>
<gene>
    <name evidence="1" type="ORF">BE21_45840</name>
</gene>
<protein>
    <submittedName>
        <fullName evidence="1">Uncharacterized protein</fullName>
    </submittedName>
</protein>
<dbReference type="Proteomes" id="UP000075502">
    <property type="component" value="Unassembled WGS sequence"/>
</dbReference>
<proteinExistence type="predicted"/>
<dbReference type="EMBL" id="JEME01002332">
    <property type="protein sequence ID" value="KYG04614.1"/>
    <property type="molecule type" value="Genomic_DNA"/>
</dbReference>